<keyword evidence="11" id="KW-1185">Reference proteome</keyword>
<dbReference type="InterPro" id="IPR058922">
    <property type="entry name" value="WHD_DRP"/>
</dbReference>
<dbReference type="PANTHER" id="PTHR36766">
    <property type="entry name" value="PLANT BROAD-SPECTRUM MILDEW RESISTANCE PROTEIN RPW8"/>
    <property type="match status" value="1"/>
</dbReference>
<dbReference type="InterPro" id="IPR002182">
    <property type="entry name" value="NB-ARC"/>
</dbReference>
<dbReference type="InterPro" id="IPR027417">
    <property type="entry name" value="P-loop_NTPase"/>
</dbReference>
<sequence length="513" mass="58070">MADAIVSVVLERIAALVEEKIRDEVNLVRGVKKEILRLSDDLNTVRNVLEDAEKKWYKEKSIKDWLTRLENTTHEMDDVLDESRYSILEFQMEESNAAAEVPRKQKKIVVRREIGLKIKQVKARLDLILAEKDRYGFAITEQSSSSSDLPHGESWRVQSTSLIDLKEVCGRESERETLVAKLVAEGSSEQEACGVCLLSVVGVGGLGKTTLAQLAYNDSRVKNCFELRIWICVSDPFDVFGIANDIIVKVGGSKPQDAKQLDMLLDCVTKSISRKKILLVLDDVWAEDDTLWKALKIALNCGGGLGSKVLVTTRNERVAIMMGASENGIHHLGHLSDKDCWLLLRRIALCGKNEEECERFDKIGKAIANKCRGLPFAAKTLASLLRFKKTMEEWESVLSSEIWELEKVEVELFPHLLLSYNELSPALKRCFSYCAVFPKDTRIDVETLITKWMALGYLGSNAGDSWKIRGREYFDNLAAHSLFQDFKKDGDDKIESFMMHDIVHDFAQFLRKN</sequence>
<feature type="domain" description="Disease resistance protein winged helix" evidence="9">
    <location>
        <begin position="436"/>
        <end position="507"/>
    </location>
</feature>
<keyword evidence="2" id="KW-0433">Leucine-rich repeat</keyword>
<dbReference type="InterPro" id="IPR041118">
    <property type="entry name" value="Rx_N"/>
</dbReference>
<dbReference type="Gene3D" id="1.10.8.430">
    <property type="entry name" value="Helical domain of apoptotic protease-activating factors"/>
    <property type="match status" value="1"/>
</dbReference>
<dbReference type="FunFam" id="1.10.10.10:FF:000322">
    <property type="entry name" value="Probable disease resistance protein At1g63360"/>
    <property type="match status" value="1"/>
</dbReference>
<dbReference type="Gene3D" id="3.40.50.300">
    <property type="entry name" value="P-loop containing nucleotide triphosphate hydrolases"/>
    <property type="match status" value="1"/>
</dbReference>
<name>A0A022PUV9_ERYGU</name>
<evidence type="ECO:0000256" key="1">
    <source>
        <dbReference type="ARBA" id="ARBA00008894"/>
    </source>
</evidence>
<evidence type="ECO:0000259" key="7">
    <source>
        <dbReference type="Pfam" id="PF00931"/>
    </source>
</evidence>
<evidence type="ECO:0000256" key="4">
    <source>
        <dbReference type="ARBA" id="ARBA00022741"/>
    </source>
</evidence>
<dbReference type="GO" id="GO:0005524">
    <property type="term" value="F:ATP binding"/>
    <property type="evidence" value="ECO:0007669"/>
    <property type="project" value="UniProtKB-KW"/>
</dbReference>
<dbReference type="PANTHER" id="PTHR36766:SF45">
    <property type="entry name" value="NB-ARC DOMAIN-CONTAINING PROTEIN"/>
    <property type="match status" value="1"/>
</dbReference>
<dbReference type="Pfam" id="PF18052">
    <property type="entry name" value="Rx_N"/>
    <property type="match status" value="1"/>
</dbReference>
<evidence type="ECO:0000313" key="10">
    <source>
        <dbReference type="EMBL" id="EYU19314.1"/>
    </source>
</evidence>
<accession>A0A022PUV9</accession>
<dbReference type="InterPro" id="IPR038005">
    <property type="entry name" value="RX-like_CC"/>
</dbReference>
<evidence type="ECO:0008006" key="12">
    <source>
        <dbReference type="Google" id="ProtNLM"/>
    </source>
</evidence>
<dbReference type="Pfam" id="PF23559">
    <property type="entry name" value="WHD_DRP"/>
    <property type="match status" value="1"/>
</dbReference>
<dbReference type="InterPro" id="IPR036388">
    <property type="entry name" value="WH-like_DNA-bd_sf"/>
</dbReference>
<dbReference type="Gene3D" id="1.10.10.10">
    <property type="entry name" value="Winged helix-like DNA-binding domain superfamily/Winged helix DNA-binding domain"/>
    <property type="match status" value="1"/>
</dbReference>
<evidence type="ECO:0000256" key="5">
    <source>
        <dbReference type="ARBA" id="ARBA00022821"/>
    </source>
</evidence>
<keyword evidence="4" id="KW-0547">Nucleotide-binding</keyword>
<dbReference type="PRINTS" id="PR00364">
    <property type="entry name" value="DISEASERSIST"/>
</dbReference>
<reference evidence="10 11" key="1">
    <citation type="journal article" date="2013" name="Proc. Natl. Acad. Sci. U.S.A.">
        <title>Fine-scale variation in meiotic recombination in Mimulus inferred from population shotgun sequencing.</title>
        <authorList>
            <person name="Hellsten U."/>
            <person name="Wright K.M."/>
            <person name="Jenkins J."/>
            <person name="Shu S."/>
            <person name="Yuan Y."/>
            <person name="Wessler S.R."/>
            <person name="Schmutz J."/>
            <person name="Willis J.H."/>
            <person name="Rokhsar D.S."/>
        </authorList>
    </citation>
    <scope>NUCLEOTIDE SEQUENCE [LARGE SCALE GENOMIC DNA]</scope>
    <source>
        <strain evidence="11">cv. DUN x IM62</strain>
    </source>
</reference>
<comment type="similarity">
    <text evidence="1">Belongs to the disease resistance NB-LRR family.</text>
</comment>
<dbReference type="EMBL" id="KI632299">
    <property type="protein sequence ID" value="EYU19314.1"/>
    <property type="molecule type" value="Genomic_DNA"/>
</dbReference>
<keyword evidence="5" id="KW-0611">Plant defense</keyword>
<feature type="non-terminal residue" evidence="10">
    <location>
        <position position="513"/>
    </location>
</feature>
<keyword evidence="3" id="KW-0677">Repeat</keyword>
<dbReference type="AlphaFoldDB" id="A0A022PUV9"/>
<dbReference type="Pfam" id="PF00931">
    <property type="entry name" value="NB-ARC"/>
    <property type="match status" value="1"/>
</dbReference>
<dbReference type="SUPFAM" id="SSF52540">
    <property type="entry name" value="P-loop containing nucleoside triphosphate hydrolases"/>
    <property type="match status" value="1"/>
</dbReference>
<dbReference type="GO" id="GO:0006952">
    <property type="term" value="P:defense response"/>
    <property type="evidence" value="ECO:0007669"/>
    <property type="project" value="UniProtKB-KW"/>
</dbReference>
<evidence type="ECO:0000259" key="9">
    <source>
        <dbReference type="Pfam" id="PF23559"/>
    </source>
</evidence>
<evidence type="ECO:0000256" key="3">
    <source>
        <dbReference type="ARBA" id="ARBA00022737"/>
    </source>
</evidence>
<proteinExistence type="inferred from homology"/>
<organism evidence="10 11">
    <name type="scientific">Erythranthe guttata</name>
    <name type="common">Yellow monkey flower</name>
    <name type="synonym">Mimulus guttatus</name>
    <dbReference type="NCBI Taxonomy" id="4155"/>
    <lineage>
        <taxon>Eukaryota</taxon>
        <taxon>Viridiplantae</taxon>
        <taxon>Streptophyta</taxon>
        <taxon>Embryophyta</taxon>
        <taxon>Tracheophyta</taxon>
        <taxon>Spermatophyta</taxon>
        <taxon>Magnoliopsida</taxon>
        <taxon>eudicotyledons</taxon>
        <taxon>Gunneridae</taxon>
        <taxon>Pentapetalae</taxon>
        <taxon>asterids</taxon>
        <taxon>lamiids</taxon>
        <taxon>Lamiales</taxon>
        <taxon>Phrymaceae</taxon>
        <taxon>Erythranthe</taxon>
    </lineage>
</organism>
<dbReference type="CDD" id="cd14798">
    <property type="entry name" value="RX-CC_like"/>
    <property type="match status" value="1"/>
</dbReference>
<protein>
    <recommendedName>
        <fullName evidence="12">NB-ARC domain-containing protein</fullName>
    </recommendedName>
</protein>
<dbReference type="Gene3D" id="1.20.5.4130">
    <property type="match status" value="1"/>
</dbReference>
<evidence type="ECO:0000313" key="11">
    <source>
        <dbReference type="Proteomes" id="UP000030748"/>
    </source>
</evidence>
<gene>
    <name evidence="10" type="ORF">MIMGU_mgv1a0236892mg</name>
</gene>
<feature type="domain" description="NB-ARC" evidence="7">
    <location>
        <begin position="189"/>
        <end position="349"/>
    </location>
</feature>
<evidence type="ECO:0000256" key="2">
    <source>
        <dbReference type="ARBA" id="ARBA00022614"/>
    </source>
</evidence>
<dbReference type="InterPro" id="IPR042197">
    <property type="entry name" value="Apaf_helical"/>
</dbReference>
<dbReference type="GO" id="GO:0043531">
    <property type="term" value="F:ADP binding"/>
    <property type="evidence" value="ECO:0007669"/>
    <property type="project" value="InterPro"/>
</dbReference>
<feature type="domain" description="Disease resistance N-terminal" evidence="8">
    <location>
        <begin position="5"/>
        <end position="92"/>
    </location>
</feature>
<evidence type="ECO:0000256" key="6">
    <source>
        <dbReference type="ARBA" id="ARBA00022840"/>
    </source>
</evidence>
<dbReference type="Proteomes" id="UP000030748">
    <property type="component" value="Unassembled WGS sequence"/>
</dbReference>
<evidence type="ECO:0000259" key="8">
    <source>
        <dbReference type="Pfam" id="PF18052"/>
    </source>
</evidence>
<keyword evidence="6" id="KW-0067">ATP-binding</keyword>
<dbReference type="eggNOG" id="KOG4658">
    <property type="taxonomic scope" value="Eukaryota"/>
</dbReference>